<keyword evidence="3" id="KW-0378">Hydrolase</keyword>
<dbReference type="InterPro" id="IPR041677">
    <property type="entry name" value="DNA2/NAM7_AAA_11"/>
</dbReference>
<comment type="caution">
    <text evidence="7">The sequence shown here is derived from an EMBL/GenBank/DDBJ whole genome shotgun (WGS) entry which is preliminary data.</text>
</comment>
<evidence type="ECO:0000256" key="3">
    <source>
        <dbReference type="ARBA" id="ARBA00022801"/>
    </source>
</evidence>
<reference evidence="7" key="1">
    <citation type="submission" date="2022-07" db="EMBL/GenBank/DDBJ databases">
        <title>Prevotella copri.</title>
        <authorList>
            <person name="Yang C."/>
        </authorList>
    </citation>
    <scope>NUCLEOTIDE SEQUENCE</scope>
    <source>
        <strain evidence="7">HF1805</strain>
    </source>
</reference>
<dbReference type="Pfam" id="PF13087">
    <property type="entry name" value="AAA_12"/>
    <property type="match status" value="1"/>
</dbReference>
<keyword evidence="2" id="KW-0547">Nucleotide-binding</keyword>
<name>A0AAW5IE71_9BACT</name>
<dbReference type="InterPro" id="IPR041679">
    <property type="entry name" value="DNA2/NAM7-like_C"/>
</dbReference>
<dbReference type="CDD" id="cd18044">
    <property type="entry name" value="DEXXQc_SMUBP2"/>
    <property type="match status" value="1"/>
</dbReference>
<dbReference type="Pfam" id="PF13086">
    <property type="entry name" value="AAA_11"/>
    <property type="match status" value="1"/>
</dbReference>
<feature type="domain" description="AAA+ ATPase" evidence="6">
    <location>
        <begin position="236"/>
        <end position="448"/>
    </location>
</feature>
<dbReference type="AlphaFoldDB" id="A0AAW5IE71"/>
<dbReference type="FunFam" id="3.40.50.300:FF:000326">
    <property type="entry name" value="P-loop containing nucleoside triphosphate hydrolase"/>
    <property type="match status" value="1"/>
</dbReference>
<keyword evidence="4" id="KW-0347">Helicase</keyword>
<dbReference type="InterPro" id="IPR047187">
    <property type="entry name" value="SF1_C_Upf1"/>
</dbReference>
<gene>
    <name evidence="7" type="ORF">NNC68_12900</name>
</gene>
<dbReference type="Gene3D" id="3.40.50.300">
    <property type="entry name" value="P-loop containing nucleotide triphosphate hydrolases"/>
    <property type="match status" value="2"/>
</dbReference>
<comment type="similarity">
    <text evidence="1">Belongs to the DNA2/NAM7 helicase family.</text>
</comment>
<dbReference type="Gene3D" id="2.40.30.270">
    <property type="match status" value="1"/>
</dbReference>
<dbReference type="SMART" id="SM00382">
    <property type="entry name" value="AAA"/>
    <property type="match status" value="1"/>
</dbReference>
<sequence length="691" mass="79144">MEQISPIQALLQQRTLLQLEYYTEKEAFRKLTEQMGMQRKVKRGDAWFPLQVGKSFYNSLNQTAIEVFRTSDQDIEHNFEFGRPVMFFMVKKTSKMGKNESQGNAALQQPENASDANHKVQNSNLKGQSIKYFSFTGTVSYVDGDRMVVTVPDSAPLLELQQSTDPIGVQLSFDETSYKLMFEALDRVMKAKNNRLAYLRDLFYSHQKAGRFSFEPMKFPWLNPTQERAVNEVLWAKDVAIVHGPPGTGKTTTLVEAINETLMRESQVLVCAQSNMAVDWISEKLVDRGINVLRIGNPTRVNDKMLGFTYERRFESHADYPQLWAIRKAIRELRKNRKKGSENYHQKMDRLKSRAAEIELRINAELFGEARVIACTLVGSAHHLLEGMKFGTLFIDEAAQALEAACWIPMKRASRVILAGDHCQLPPTVKSIAALRAGLGKTLMERIAENKPEVVTLLKIQYRMNDEIMRFSSDWFYGGEVESAPQIKYRSVLDYDHPITWIDTSNEENQITIEGEDAPEDSASTSSSVSAANQNSDLNFKEQFVGESFGRINKAEAELTLLTLAEYFTKIGKQRVLEERIDVGIISPYRAQVQYLKKLIKKYEFFKPYRRLISVNTVDGFQGQERDVILISLVRSNDEGQIGFLKDLRRMNVAMTRARMKLIILGNKDTMTKHPFYKKLWEYVEAINNNE</sequence>
<protein>
    <submittedName>
        <fullName evidence="7">AAA domain-containing protein</fullName>
    </submittedName>
</protein>
<organism evidence="7 8">
    <name type="scientific">Segatella copri</name>
    <dbReference type="NCBI Taxonomy" id="165179"/>
    <lineage>
        <taxon>Bacteria</taxon>
        <taxon>Pseudomonadati</taxon>
        <taxon>Bacteroidota</taxon>
        <taxon>Bacteroidia</taxon>
        <taxon>Bacteroidales</taxon>
        <taxon>Prevotellaceae</taxon>
        <taxon>Segatella</taxon>
    </lineage>
</organism>
<dbReference type="RefSeq" id="WP_254971264.1">
    <property type="nucleotide sequence ID" value="NZ_JANDWU010000029.1"/>
</dbReference>
<dbReference type="PANTHER" id="PTHR43788">
    <property type="entry name" value="DNA2/NAM7 HELICASE FAMILY MEMBER"/>
    <property type="match status" value="1"/>
</dbReference>
<dbReference type="InterPro" id="IPR027417">
    <property type="entry name" value="P-loop_NTPase"/>
</dbReference>
<evidence type="ECO:0000256" key="4">
    <source>
        <dbReference type="ARBA" id="ARBA00022806"/>
    </source>
</evidence>
<keyword evidence="5" id="KW-0067">ATP-binding</keyword>
<evidence type="ECO:0000256" key="2">
    <source>
        <dbReference type="ARBA" id="ARBA00022741"/>
    </source>
</evidence>
<dbReference type="SUPFAM" id="SSF52540">
    <property type="entry name" value="P-loop containing nucleoside triphosphate hydrolases"/>
    <property type="match status" value="1"/>
</dbReference>
<dbReference type="GO" id="GO:0016787">
    <property type="term" value="F:hydrolase activity"/>
    <property type="evidence" value="ECO:0007669"/>
    <property type="project" value="UniProtKB-KW"/>
</dbReference>
<dbReference type="InterPro" id="IPR003593">
    <property type="entry name" value="AAA+_ATPase"/>
</dbReference>
<evidence type="ECO:0000259" key="6">
    <source>
        <dbReference type="SMART" id="SM00382"/>
    </source>
</evidence>
<dbReference type="PANTHER" id="PTHR43788:SF8">
    <property type="entry name" value="DNA-BINDING PROTEIN SMUBP-2"/>
    <property type="match status" value="1"/>
</dbReference>
<dbReference type="GO" id="GO:0043139">
    <property type="term" value="F:5'-3' DNA helicase activity"/>
    <property type="evidence" value="ECO:0007669"/>
    <property type="project" value="TreeGrafter"/>
</dbReference>
<dbReference type="Proteomes" id="UP001205506">
    <property type="component" value="Unassembled WGS sequence"/>
</dbReference>
<dbReference type="CDD" id="cd18808">
    <property type="entry name" value="SF1_C_Upf1"/>
    <property type="match status" value="1"/>
</dbReference>
<proteinExistence type="inferred from homology"/>
<evidence type="ECO:0000256" key="1">
    <source>
        <dbReference type="ARBA" id="ARBA00007913"/>
    </source>
</evidence>
<dbReference type="InterPro" id="IPR050534">
    <property type="entry name" value="Coronavir_polyprotein_1ab"/>
</dbReference>
<evidence type="ECO:0000313" key="8">
    <source>
        <dbReference type="Proteomes" id="UP001205506"/>
    </source>
</evidence>
<dbReference type="EMBL" id="JANDWU010000029">
    <property type="protein sequence ID" value="MCP9550357.1"/>
    <property type="molecule type" value="Genomic_DNA"/>
</dbReference>
<evidence type="ECO:0000256" key="5">
    <source>
        <dbReference type="ARBA" id="ARBA00022840"/>
    </source>
</evidence>
<dbReference type="GO" id="GO:0005694">
    <property type="term" value="C:chromosome"/>
    <property type="evidence" value="ECO:0007669"/>
    <property type="project" value="UniProtKB-ARBA"/>
</dbReference>
<dbReference type="GO" id="GO:0005524">
    <property type="term" value="F:ATP binding"/>
    <property type="evidence" value="ECO:0007669"/>
    <property type="project" value="UniProtKB-KW"/>
</dbReference>
<evidence type="ECO:0000313" key="7">
    <source>
        <dbReference type="EMBL" id="MCP9550357.1"/>
    </source>
</evidence>
<accession>A0AAW5IE71</accession>